<evidence type="ECO:0000256" key="6">
    <source>
        <dbReference type="ARBA" id="ARBA00023211"/>
    </source>
</evidence>
<comment type="caution">
    <text evidence="9">Lacks conserved residue(s) required for the propagation of feature annotation.</text>
</comment>
<dbReference type="Pfam" id="PF02670">
    <property type="entry name" value="DXP_reductoisom"/>
    <property type="match status" value="1"/>
</dbReference>
<dbReference type="GO" id="GO:0030604">
    <property type="term" value="F:1-deoxy-D-xylulose-5-phosphate reductoisomerase activity"/>
    <property type="evidence" value="ECO:0007669"/>
    <property type="project" value="UniProtKB-UniRule"/>
</dbReference>
<feature type="binding site" evidence="9">
    <location>
        <position position="13"/>
    </location>
    <ligand>
        <name>NADPH</name>
        <dbReference type="ChEBI" id="CHEBI:57783"/>
    </ligand>
</feature>
<feature type="domain" description="DXP reductoisomerase C-terminal" evidence="12">
    <location>
        <begin position="259"/>
        <end position="375"/>
    </location>
</feature>
<dbReference type="PANTHER" id="PTHR30525">
    <property type="entry name" value="1-DEOXY-D-XYLULOSE 5-PHOSPHATE REDUCTOISOMERASE"/>
    <property type="match status" value="1"/>
</dbReference>
<comment type="catalytic activity">
    <reaction evidence="8">
        <text>2-C-methyl-D-erythritol 4-phosphate + NADP(+) = 1-deoxy-D-xylulose 5-phosphate + NADPH + H(+)</text>
        <dbReference type="Rhea" id="RHEA:13717"/>
        <dbReference type="ChEBI" id="CHEBI:15378"/>
        <dbReference type="ChEBI" id="CHEBI:57783"/>
        <dbReference type="ChEBI" id="CHEBI:57792"/>
        <dbReference type="ChEBI" id="CHEBI:58262"/>
        <dbReference type="ChEBI" id="CHEBI:58349"/>
        <dbReference type="EC" id="1.1.1.267"/>
    </reaction>
    <physiologicalReaction direction="right-to-left" evidence="8">
        <dbReference type="Rhea" id="RHEA:13719"/>
    </physiologicalReaction>
</comment>
<comment type="cofactor">
    <cofactor evidence="9">
        <name>Mg(2+)</name>
        <dbReference type="ChEBI" id="CHEBI:18420"/>
    </cofactor>
    <cofactor evidence="9">
        <name>Mn(2+)</name>
        <dbReference type="ChEBI" id="CHEBI:29035"/>
    </cofactor>
</comment>
<feature type="binding site" evidence="9">
    <location>
        <position position="216"/>
    </location>
    <ligand>
        <name>1-deoxy-D-xylulose 5-phosphate</name>
        <dbReference type="ChEBI" id="CHEBI:57792"/>
    </ligand>
</feature>
<feature type="binding site" evidence="9">
    <location>
        <position position="210"/>
    </location>
    <ligand>
        <name>1-deoxy-D-xylulose 5-phosphate</name>
        <dbReference type="ChEBI" id="CHEBI:57792"/>
    </ligand>
</feature>
<comment type="function">
    <text evidence="9">Catalyzes the NADPH-dependent rearrangement and reduction of 1-deoxy-D-xylulose-5-phosphate (DXP) to 2-C-methyl-D-erythritol 4-phosphate (MEP).</text>
</comment>
<dbReference type="Pfam" id="PF08436">
    <property type="entry name" value="DXP_redisom_C"/>
    <property type="match status" value="1"/>
</dbReference>
<evidence type="ECO:0000259" key="11">
    <source>
        <dbReference type="Pfam" id="PF08436"/>
    </source>
</evidence>
<evidence type="ECO:0000313" key="14">
    <source>
        <dbReference type="Proteomes" id="UP000190105"/>
    </source>
</evidence>
<feature type="binding site" evidence="9">
    <location>
        <position position="148"/>
    </location>
    <ligand>
        <name>Mn(2+)</name>
        <dbReference type="ChEBI" id="CHEBI:29035"/>
    </ligand>
</feature>
<evidence type="ECO:0000256" key="1">
    <source>
        <dbReference type="ARBA" id="ARBA00005094"/>
    </source>
</evidence>
<evidence type="ECO:0000259" key="12">
    <source>
        <dbReference type="Pfam" id="PF13288"/>
    </source>
</evidence>
<evidence type="ECO:0000256" key="8">
    <source>
        <dbReference type="ARBA" id="ARBA00048543"/>
    </source>
</evidence>
<feature type="binding site" evidence="9">
    <location>
        <position position="10"/>
    </location>
    <ligand>
        <name>NADPH</name>
        <dbReference type="ChEBI" id="CHEBI:57783"/>
    </ligand>
</feature>
<accession>A0A1T4XD18</accession>
<keyword evidence="6 9" id="KW-0464">Manganese</keyword>
<feature type="binding site" evidence="9">
    <location>
        <position position="11"/>
    </location>
    <ligand>
        <name>NADPH</name>
        <dbReference type="ChEBI" id="CHEBI:57783"/>
    </ligand>
</feature>
<keyword evidence="4 9" id="KW-0521">NADP</keyword>
<feature type="binding site" evidence="9">
    <location>
        <position position="150"/>
    </location>
    <ligand>
        <name>Mn(2+)</name>
        <dbReference type="ChEBI" id="CHEBI:29035"/>
    </ligand>
</feature>
<dbReference type="InterPro" id="IPR013512">
    <property type="entry name" value="DXP_reductoisomerase_N"/>
</dbReference>
<feature type="binding site" evidence="9">
    <location>
        <position position="12"/>
    </location>
    <ligand>
        <name>NADPH</name>
        <dbReference type="ChEBI" id="CHEBI:57783"/>
    </ligand>
</feature>
<dbReference type="EMBL" id="FUYH01000007">
    <property type="protein sequence ID" value="SKA87028.1"/>
    <property type="molecule type" value="Genomic_DNA"/>
</dbReference>
<feature type="binding site" evidence="9">
    <location>
        <position position="203"/>
    </location>
    <ligand>
        <name>NADPH</name>
        <dbReference type="ChEBI" id="CHEBI:57783"/>
    </ligand>
</feature>
<proteinExistence type="inferred from homology"/>
<gene>
    <name evidence="9" type="primary">dxr</name>
    <name evidence="13" type="ORF">SAMN05443428_107160</name>
</gene>
<evidence type="ECO:0000256" key="3">
    <source>
        <dbReference type="ARBA" id="ARBA00022723"/>
    </source>
</evidence>
<feature type="binding site" evidence="9">
    <location>
        <position position="38"/>
    </location>
    <ligand>
        <name>NADPH</name>
        <dbReference type="ChEBI" id="CHEBI:57783"/>
    </ligand>
</feature>
<dbReference type="SUPFAM" id="SSF55347">
    <property type="entry name" value="Glyceraldehyde-3-phosphate dehydrogenase-like, C-terminal domain"/>
    <property type="match status" value="1"/>
</dbReference>
<sequence>MKNISIIGSTGSIGRQSLDIIRKKIEHFRVLSISANSNADLLYNQALEFNPKYAVIMDEGKYKELKNRLLHSNTEVLCGIEGLEFIASLKEADIIINSVVGMIGLRPTISAIRANKTIALANKESLVVGGEIIKKELNNSKASIIPVDSEHNAIFQCLMGEDKDKIKRLILTASGGPFRGRKKEELKDVTPEMALKHPRWNMGRKISIDSATLMNKALEIIEAHYLFNVSYDSIDVVIHPQSIIHSMVEYIDGSIIAQLSNTDMRHPIQFALDYPYRNESHIGYLDLFQVGNLTFEKPDYETFECLRLGLDAAKTGGSMPAVLNAANEVAVNLFLNNKIKFLQIAEIIRKAMENHKVIYDLSIDNILEIERNVKEYINSLIN</sequence>
<feature type="binding site" evidence="9">
    <location>
        <position position="219"/>
    </location>
    <ligand>
        <name>Mn(2+)</name>
        <dbReference type="ChEBI" id="CHEBI:29035"/>
    </ligand>
</feature>
<feature type="binding site" evidence="9">
    <location>
        <position position="149"/>
    </location>
    <ligand>
        <name>1-deoxy-D-xylulose 5-phosphate</name>
        <dbReference type="ChEBI" id="CHEBI:57792"/>
    </ligand>
</feature>
<dbReference type="NCBIfam" id="TIGR00243">
    <property type="entry name" value="Dxr"/>
    <property type="match status" value="1"/>
</dbReference>
<keyword evidence="9" id="KW-0460">Magnesium</keyword>
<dbReference type="InterPro" id="IPR036169">
    <property type="entry name" value="DXPR_C_sf"/>
</dbReference>
<evidence type="ECO:0000313" key="13">
    <source>
        <dbReference type="EMBL" id="SKA87028.1"/>
    </source>
</evidence>
<keyword evidence="3 9" id="KW-0479">Metal-binding</keyword>
<feature type="domain" description="1-deoxy-D-xylulose 5-phosphate reductoisomerase N-terminal" evidence="10">
    <location>
        <begin position="4"/>
        <end position="130"/>
    </location>
</feature>
<dbReference type="GO" id="GO:0051484">
    <property type="term" value="P:isopentenyl diphosphate biosynthetic process, methylerythritol 4-phosphate pathway involved in terpenoid biosynthetic process"/>
    <property type="evidence" value="ECO:0007669"/>
    <property type="project" value="TreeGrafter"/>
</dbReference>
<dbReference type="NCBIfam" id="NF009114">
    <property type="entry name" value="PRK12464.1"/>
    <property type="match status" value="1"/>
</dbReference>
<name>A0A1T4XD18_9CLOT</name>
<comment type="pathway">
    <text evidence="1 9">Isoprenoid biosynthesis; isopentenyl diphosphate biosynthesis via DXP pathway; isopentenyl diphosphate from 1-deoxy-D-xylulose 5-phosphate: step 1/6.</text>
</comment>
<keyword evidence="7 9" id="KW-0414">Isoprene biosynthesis</keyword>
<dbReference type="SUPFAM" id="SSF69055">
    <property type="entry name" value="1-deoxy-D-xylulose-5-phosphate reductoisomerase, C-terminal domain"/>
    <property type="match status" value="1"/>
</dbReference>
<dbReference type="Pfam" id="PF13288">
    <property type="entry name" value="DXPR_C"/>
    <property type="match status" value="1"/>
</dbReference>
<evidence type="ECO:0000256" key="7">
    <source>
        <dbReference type="ARBA" id="ARBA00023229"/>
    </source>
</evidence>
<dbReference type="Proteomes" id="UP000190105">
    <property type="component" value="Unassembled WGS sequence"/>
</dbReference>
<dbReference type="InterPro" id="IPR036291">
    <property type="entry name" value="NAD(P)-bd_dom_sf"/>
</dbReference>
<evidence type="ECO:0000259" key="10">
    <source>
        <dbReference type="Pfam" id="PF02670"/>
    </source>
</evidence>
<dbReference type="STRING" id="1147123.SAMN05443428_107160"/>
<feature type="binding site" evidence="9">
    <location>
        <position position="174"/>
    </location>
    <ligand>
        <name>1-deoxy-D-xylulose 5-phosphate</name>
        <dbReference type="ChEBI" id="CHEBI:57792"/>
    </ligand>
</feature>
<feature type="binding site" evidence="9">
    <location>
        <position position="150"/>
    </location>
    <ligand>
        <name>1-deoxy-D-xylulose 5-phosphate</name>
        <dbReference type="ChEBI" id="CHEBI:57792"/>
    </ligand>
</feature>
<dbReference type="PANTHER" id="PTHR30525:SF0">
    <property type="entry name" value="1-DEOXY-D-XYLULOSE 5-PHOSPHATE REDUCTOISOMERASE, CHLOROPLASTIC"/>
    <property type="match status" value="1"/>
</dbReference>
<feature type="binding site" evidence="9">
    <location>
        <position position="215"/>
    </location>
    <ligand>
        <name>1-deoxy-D-xylulose 5-phosphate</name>
        <dbReference type="ChEBI" id="CHEBI:57792"/>
    </ligand>
</feature>
<dbReference type="InterPro" id="IPR003821">
    <property type="entry name" value="DXP_reductoisomerase"/>
</dbReference>
<feature type="binding site" evidence="9">
    <location>
        <position position="197"/>
    </location>
    <ligand>
        <name>1-deoxy-D-xylulose 5-phosphate</name>
        <dbReference type="ChEBI" id="CHEBI:57792"/>
    </ligand>
</feature>
<keyword evidence="13" id="KW-0413">Isomerase</keyword>
<feature type="domain" description="1-deoxy-D-xylulose 5-phosphate reductoisomerase C-terminal" evidence="11">
    <location>
        <begin position="144"/>
        <end position="227"/>
    </location>
</feature>
<dbReference type="OrthoDB" id="9806546at2"/>
<dbReference type="EC" id="1.1.1.267" evidence="9"/>
<dbReference type="GO" id="GO:0030145">
    <property type="term" value="F:manganese ion binding"/>
    <property type="evidence" value="ECO:0007669"/>
    <property type="project" value="TreeGrafter"/>
</dbReference>
<dbReference type="FunFam" id="3.40.50.720:FF:000045">
    <property type="entry name" value="1-deoxy-D-xylulose 5-phosphate reductoisomerase"/>
    <property type="match status" value="1"/>
</dbReference>
<keyword evidence="14" id="KW-1185">Reference proteome</keyword>
<evidence type="ECO:0000256" key="2">
    <source>
        <dbReference type="ARBA" id="ARBA00006825"/>
    </source>
</evidence>
<feature type="binding site" evidence="9">
    <location>
        <position position="122"/>
    </location>
    <ligand>
        <name>NADPH</name>
        <dbReference type="ChEBI" id="CHEBI:57783"/>
    </ligand>
</feature>
<dbReference type="SUPFAM" id="SSF51735">
    <property type="entry name" value="NAD(P)-binding Rossmann-fold domains"/>
    <property type="match status" value="1"/>
</dbReference>
<reference evidence="14" key="1">
    <citation type="submission" date="2017-02" db="EMBL/GenBank/DDBJ databases">
        <authorList>
            <person name="Varghese N."/>
            <person name="Submissions S."/>
        </authorList>
    </citation>
    <scope>NUCLEOTIDE SEQUENCE [LARGE SCALE GENOMIC DNA]</scope>
    <source>
        <strain evidence="14">USBA 833</strain>
    </source>
</reference>
<feature type="binding site" evidence="9">
    <location>
        <position position="123"/>
    </location>
    <ligand>
        <name>1-deoxy-D-xylulose 5-phosphate</name>
        <dbReference type="ChEBI" id="CHEBI:57792"/>
    </ligand>
</feature>
<evidence type="ECO:0000256" key="9">
    <source>
        <dbReference type="HAMAP-Rule" id="MF_00183"/>
    </source>
</evidence>
<keyword evidence="5 9" id="KW-0560">Oxidoreductase</keyword>
<feature type="binding site" evidence="9">
    <location>
        <position position="219"/>
    </location>
    <ligand>
        <name>1-deoxy-D-xylulose 5-phosphate</name>
        <dbReference type="ChEBI" id="CHEBI:57792"/>
    </ligand>
</feature>
<evidence type="ECO:0000256" key="4">
    <source>
        <dbReference type="ARBA" id="ARBA00022857"/>
    </source>
</evidence>
<dbReference type="InterPro" id="IPR026877">
    <property type="entry name" value="DXPR_C"/>
</dbReference>
<dbReference type="GO" id="GO:0070402">
    <property type="term" value="F:NADPH binding"/>
    <property type="evidence" value="ECO:0007669"/>
    <property type="project" value="InterPro"/>
</dbReference>
<protein>
    <recommendedName>
        <fullName evidence="9">1-deoxy-D-xylulose 5-phosphate reductoisomerase</fullName>
        <shortName evidence="9">DXP reductoisomerase</shortName>
        <ecNumber evidence="9">1.1.1.267</ecNumber>
    </recommendedName>
    <alternativeName>
        <fullName evidence="9">1-deoxyxylulose-5-phosphate reductoisomerase</fullName>
    </alternativeName>
    <alternativeName>
        <fullName evidence="9">2-C-methyl-D-erythritol 4-phosphate synthase</fullName>
    </alternativeName>
</protein>
<dbReference type="RefSeq" id="WP_078696299.1">
    <property type="nucleotide sequence ID" value="NZ_FUYH01000007.1"/>
</dbReference>
<dbReference type="Gene3D" id="1.10.1740.10">
    <property type="match status" value="1"/>
</dbReference>
<evidence type="ECO:0000256" key="5">
    <source>
        <dbReference type="ARBA" id="ARBA00023002"/>
    </source>
</evidence>
<organism evidence="13 14">
    <name type="scientific">Caloramator quimbayensis</name>
    <dbReference type="NCBI Taxonomy" id="1147123"/>
    <lineage>
        <taxon>Bacteria</taxon>
        <taxon>Bacillati</taxon>
        <taxon>Bacillota</taxon>
        <taxon>Clostridia</taxon>
        <taxon>Eubacteriales</taxon>
        <taxon>Clostridiaceae</taxon>
        <taxon>Caloramator</taxon>
    </lineage>
</organism>
<dbReference type="GO" id="GO:0016853">
    <property type="term" value="F:isomerase activity"/>
    <property type="evidence" value="ECO:0007669"/>
    <property type="project" value="UniProtKB-KW"/>
</dbReference>
<dbReference type="PIRSF" id="PIRSF006205">
    <property type="entry name" value="Dxp_reductismrs"/>
    <property type="match status" value="1"/>
</dbReference>
<dbReference type="Gene3D" id="3.40.50.720">
    <property type="entry name" value="NAD(P)-binding Rossmann-like Domain"/>
    <property type="match status" value="1"/>
</dbReference>
<dbReference type="UniPathway" id="UPA00056">
    <property type="reaction ID" value="UER00092"/>
</dbReference>
<dbReference type="AlphaFoldDB" id="A0A1T4XD18"/>
<dbReference type="InterPro" id="IPR013644">
    <property type="entry name" value="DXP_reductoisomerase_C"/>
</dbReference>
<comment type="similarity">
    <text evidence="2 9">Belongs to the DXR family.</text>
</comment>
<dbReference type="HAMAP" id="MF_00183">
    <property type="entry name" value="DXP_reductoisom"/>
    <property type="match status" value="1"/>
</dbReference>
<feature type="binding site" evidence="9">
    <location>
        <position position="124"/>
    </location>
    <ligand>
        <name>NADPH</name>
        <dbReference type="ChEBI" id="CHEBI:57783"/>
    </ligand>
</feature>